<dbReference type="EMBL" id="GL732573">
    <property type="protein sequence ID" value="EFX75732.1"/>
    <property type="molecule type" value="Genomic_DNA"/>
</dbReference>
<keyword evidence="1" id="KW-0472">Membrane</keyword>
<dbReference type="InParanoid" id="E9GXX0"/>
<keyword evidence="1" id="KW-1133">Transmembrane helix</keyword>
<proteinExistence type="predicted"/>
<feature type="transmembrane region" description="Helical" evidence="1">
    <location>
        <begin position="274"/>
        <end position="291"/>
    </location>
</feature>
<dbReference type="Proteomes" id="UP000000305">
    <property type="component" value="Unassembled WGS sequence"/>
</dbReference>
<reference evidence="2 3" key="1">
    <citation type="journal article" date="2011" name="Science">
        <title>The ecoresponsive genome of Daphnia pulex.</title>
        <authorList>
            <person name="Colbourne J.K."/>
            <person name="Pfrender M.E."/>
            <person name="Gilbert D."/>
            <person name="Thomas W.K."/>
            <person name="Tucker A."/>
            <person name="Oakley T.H."/>
            <person name="Tokishita S."/>
            <person name="Aerts A."/>
            <person name="Arnold G.J."/>
            <person name="Basu M.K."/>
            <person name="Bauer D.J."/>
            <person name="Caceres C.E."/>
            <person name="Carmel L."/>
            <person name="Casola C."/>
            <person name="Choi J.H."/>
            <person name="Detter J.C."/>
            <person name="Dong Q."/>
            <person name="Dusheyko S."/>
            <person name="Eads B.D."/>
            <person name="Frohlich T."/>
            <person name="Geiler-Samerotte K.A."/>
            <person name="Gerlach D."/>
            <person name="Hatcher P."/>
            <person name="Jogdeo S."/>
            <person name="Krijgsveld J."/>
            <person name="Kriventseva E.V."/>
            <person name="Kultz D."/>
            <person name="Laforsch C."/>
            <person name="Lindquist E."/>
            <person name="Lopez J."/>
            <person name="Manak J.R."/>
            <person name="Muller J."/>
            <person name="Pangilinan J."/>
            <person name="Patwardhan R.P."/>
            <person name="Pitluck S."/>
            <person name="Pritham E.J."/>
            <person name="Rechtsteiner A."/>
            <person name="Rho M."/>
            <person name="Rogozin I.B."/>
            <person name="Sakarya O."/>
            <person name="Salamov A."/>
            <person name="Schaack S."/>
            <person name="Shapiro H."/>
            <person name="Shiga Y."/>
            <person name="Skalitzky C."/>
            <person name="Smith Z."/>
            <person name="Souvorov A."/>
            <person name="Sung W."/>
            <person name="Tang Z."/>
            <person name="Tsuchiya D."/>
            <person name="Tu H."/>
            <person name="Vos H."/>
            <person name="Wang M."/>
            <person name="Wolf Y.I."/>
            <person name="Yamagata H."/>
            <person name="Yamada T."/>
            <person name="Ye Y."/>
            <person name="Shaw J.R."/>
            <person name="Andrews J."/>
            <person name="Crease T.J."/>
            <person name="Tang H."/>
            <person name="Lucas S.M."/>
            <person name="Robertson H.M."/>
            <person name="Bork P."/>
            <person name="Koonin E.V."/>
            <person name="Zdobnov E.M."/>
            <person name="Grigoriev I.V."/>
            <person name="Lynch M."/>
            <person name="Boore J.L."/>
        </authorList>
    </citation>
    <scope>NUCLEOTIDE SEQUENCE [LARGE SCALE GENOMIC DNA]</scope>
</reference>
<dbReference type="HOGENOM" id="CLU_607307_0_0_1"/>
<evidence type="ECO:0000256" key="1">
    <source>
        <dbReference type="SAM" id="Phobius"/>
    </source>
</evidence>
<feature type="transmembrane region" description="Helical" evidence="1">
    <location>
        <begin position="321"/>
        <end position="347"/>
    </location>
</feature>
<dbReference type="AlphaFoldDB" id="E9GXX0"/>
<keyword evidence="1" id="KW-0812">Transmembrane</keyword>
<keyword evidence="3" id="KW-1185">Reference proteome</keyword>
<evidence type="ECO:0000313" key="3">
    <source>
        <dbReference type="Proteomes" id="UP000000305"/>
    </source>
</evidence>
<protein>
    <submittedName>
        <fullName evidence="2">Uncharacterized protein</fullName>
    </submittedName>
</protein>
<accession>E9GXX0</accession>
<evidence type="ECO:0000313" key="2">
    <source>
        <dbReference type="EMBL" id="EFX75732.1"/>
    </source>
</evidence>
<gene>
    <name evidence="2" type="ORF">DAPPUDRAFT_107682</name>
</gene>
<dbReference type="KEGG" id="dpx:DAPPUDRAFT_107682"/>
<dbReference type="OrthoDB" id="6387623at2759"/>
<name>E9GXX0_DAPPU</name>
<sequence>MPKIVIWMPHNEDHPGHVAIATNEYYVSLWPARCLIKDEKQTRRILKGIEFGMEVHKGCLVFHQDLDKEDEESDPNYEHEIDAAKVSNEDLNAEIEAFLRYNEIDPEDVTLARGDEKYREYRQLLASLPPEEAKRIKDDQKPVKSLAKTKYSIMTELVSSKKDDDSAPFYKSQQSCVSLAFNLVQMAWLKCHPARPIPIVNYEEAKNAKEISPYYIAITIVNLFFTAKIPKEFVYKVPWFEKEVVRRYLITGSKVNNQPIIPAQLEIDQALRQVKAFLVSTFILLLFGYFFPETRYPNVFIFWNFVGEDEVIDDPSILRYFIVPLFIILLAHNWCGVVLSVVIFHYCDISYDIMKSYLSASMTNKQTIIMARNVSRIVARYLDADEQTAEIGATSAHAWLHKIHDGRFSAYSILLSSHWCRWLFSATGGVVERPTANSQLDLPLRPGAFSE</sequence>
<organism evidence="2 3">
    <name type="scientific">Daphnia pulex</name>
    <name type="common">Water flea</name>
    <dbReference type="NCBI Taxonomy" id="6669"/>
    <lineage>
        <taxon>Eukaryota</taxon>
        <taxon>Metazoa</taxon>
        <taxon>Ecdysozoa</taxon>
        <taxon>Arthropoda</taxon>
        <taxon>Crustacea</taxon>
        <taxon>Branchiopoda</taxon>
        <taxon>Diplostraca</taxon>
        <taxon>Cladocera</taxon>
        <taxon>Anomopoda</taxon>
        <taxon>Daphniidae</taxon>
        <taxon>Daphnia</taxon>
    </lineage>
</organism>